<evidence type="ECO:0000259" key="4">
    <source>
        <dbReference type="PROSITE" id="PS50887"/>
    </source>
</evidence>
<comment type="caution">
    <text evidence="5">The sequence shown here is derived from an EMBL/GenBank/DDBJ whole genome shotgun (WGS) entry which is preliminary data.</text>
</comment>
<feature type="coiled-coil region" evidence="1">
    <location>
        <begin position="492"/>
        <end position="519"/>
    </location>
</feature>
<dbReference type="PROSITE" id="PS50887">
    <property type="entry name" value="GGDEF"/>
    <property type="match status" value="1"/>
</dbReference>
<accession>A0ABY2CYV5</accession>
<dbReference type="Pfam" id="PF01590">
    <property type="entry name" value="GAF"/>
    <property type="match status" value="2"/>
</dbReference>
<gene>
    <name evidence="5" type="ORF">EV669_102164</name>
</gene>
<dbReference type="Gene3D" id="3.30.70.270">
    <property type="match status" value="1"/>
</dbReference>
<dbReference type="InterPro" id="IPR052155">
    <property type="entry name" value="Biofilm_reg_signaling"/>
</dbReference>
<dbReference type="CDD" id="cd01949">
    <property type="entry name" value="GGDEF"/>
    <property type="match status" value="1"/>
</dbReference>
<dbReference type="InterPro" id="IPR029787">
    <property type="entry name" value="Nucleotide_cyclase"/>
</dbReference>
<dbReference type="PANTHER" id="PTHR44757">
    <property type="entry name" value="DIGUANYLATE CYCLASE DGCP"/>
    <property type="match status" value="1"/>
</dbReference>
<keyword evidence="1" id="KW-0175">Coiled coil</keyword>
<evidence type="ECO:0000256" key="2">
    <source>
        <dbReference type="SAM" id="MobiDB-lite"/>
    </source>
</evidence>
<evidence type="ECO:0000256" key="1">
    <source>
        <dbReference type="SAM" id="Coils"/>
    </source>
</evidence>
<evidence type="ECO:0000313" key="5">
    <source>
        <dbReference type="EMBL" id="TCW32865.1"/>
    </source>
</evidence>
<dbReference type="InterPro" id="IPR000160">
    <property type="entry name" value="GGDEF_dom"/>
</dbReference>
<feature type="region of interest" description="Disordered" evidence="2">
    <location>
        <begin position="1"/>
        <end position="22"/>
    </location>
</feature>
<dbReference type="InterPro" id="IPR043128">
    <property type="entry name" value="Rev_trsase/Diguanyl_cyclase"/>
</dbReference>
<dbReference type="SMART" id="SM00052">
    <property type="entry name" value="EAL"/>
    <property type="match status" value="1"/>
</dbReference>
<dbReference type="PANTHER" id="PTHR44757:SF2">
    <property type="entry name" value="BIOFILM ARCHITECTURE MAINTENANCE PROTEIN MBAA"/>
    <property type="match status" value="1"/>
</dbReference>
<dbReference type="SMART" id="SM00065">
    <property type="entry name" value="GAF"/>
    <property type="match status" value="2"/>
</dbReference>
<dbReference type="EMBL" id="SMDA01000002">
    <property type="protein sequence ID" value="TCW32865.1"/>
    <property type="molecule type" value="Genomic_DNA"/>
</dbReference>
<dbReference type="RefSeq" id="WP_318271298.1">
    <property type="nucleotide sequence ID" value="NZ_SMDA01000002.1"/>
</dbReference>
<sequence length="961" mass="106797">MNGAHTQADAAANNDYDKSMNSPAEHIHSLEHAARQAAEVLLAESGLASVAVWARLGSLWQRLHASGPQTDLPLPESLESGVAVATGFGALPLVAGSTRLGWLVWEGEAPACLSQVAALFCGHLEAARLYAEQTLNRLTHDTLLDINRLAGECAALEPFLAQLHQLMARMLDAPHFHMALYDEDSGQVRYPIYIDATGQETPAAEPYAVQPPGSPTVYLMRQGDMLVLGAAQLRSLAKEQGMVLPGHVPAHWMGVPLYAASGAVIGAAVTSRDGRQPFTQREQARFLFIARHIGFALDRVLYRHQVERQVWQRTAELEGVNARLRAEVAERKRAEQFQNVLYRVAELSNTSLSLEAFLAGVHRLLSELVDARNCVVALYDSAANLIHFPYCADAQARLLTPRPPGRGRIERVLHSGRALLIERGSHNPLAHEEADPAPHSWLGVPLYCGNDLLGVLAVQSYDTRTAYTYRDQEVLEYVANNIGTALARVRALEELQVAYNELEQRVRDRTSELDAANAQLEFDSQHDPLTRLPNRTFFAKTLRGAWDAFLHAHGPRFAVLFIDLDRFKLVNDTLGHLAGDHLLHEAGNRIRHCLRHGDFLARLGGDEFAVLLFDVDSLEGCEQIARRIVAEFDRPVILAGREVFTTASLGVVIADREHYRDAEELLRDADHAMYRTKQQGRHGYTLFNHELRLDQADQLALETELRRALEEDGQLVPYFQPFVDACSGRLVGFESLVRWRHPTRGLLCPALFLPIAEESGLITRLDRYMIRAASRQLATWRSEGRVDENITLHINLSSANFHDTGLVEWLETLIDEYALPPSMLHLEVTESALIDVPDTAATVMQRLQARGVRLALDDFGTGYSALSYLHRYRFDVLKIDQSFVFEVDRKEESAAIVRAILALAAALGLDVVAEGVETATQVARLTNMGCAKLQGYYFGRPAPADEIDWARLGTPERMAHA</sequence>
<dbReference type="PROSITE" id="PS50883">
    <property type="entry name" value="EAL"/>
    <property type="match status" value="1"/>
</dbReference>
<organism evidence="5 6">
    <name type="scientific">Gulbenkiania mobilis</name>
    <dbReference type="NCBI Taxonomy" id="397457"/>
    <lineage>
        <taxon>Bacteria</taxon>
        <taxon>Pseudomonadati</taxon>
        <taxon>Pseudomonadota</taxon>
        <taxon>Betaproteobacteria</taxon>
        <taxon>Neisseriales</taxon>
        <taxon>Chromobacteriaceae</taxon>
        <taxon>Gulbenkiania</taxon>
    </lineage>
</organism>
<keyword evidence="6" id="KW-1185">Reference proteome</keyword>
<feature type="domain" description="GGDEF" evidence="4">
    <location>
        <begin position="555"/>
        <end position="689"/>
    </location>
</feature>
<dbReference type="Proteomes" id="UP000294801">
    <property type="component" value="Unassembled WGS sequence"/>
</dbReference>
<feature type="domain" description="EAL" evidence="3">
    <location>
        <begin position="698"/>
        <end position="955"/>
    </location>
</feature>
<dbReference type="InterPro" id="IPR003018">
    <property type="entry name" value="GAF"/>
</dbReference>
<dbReference type="SUPFAM" id="SSF141868">
    <property type="entry name" value="EAL domain-like"/>
    <property type="match status" value="1"/>
</dbReference>
<dbReference type="Pfam" id="PF00990">
    <property type="entry name" value="GGDEF"/>
    <property type="match status" value="1"/>
</dbReference>
<dbReference type="CDD" id="cd01948">
    <property type="entry name" value="EAL"/>
    <property type="match status" value="1"/>
</dbReference>
<proteinExistence type="predicted"/>
<dbReference type="Gene3D" id="3.30.450.40">
    <property type="match status" value="2"/>
</dbReference>
<dbReference type="Gene3D" id="3.20.20.450">
    <property type="entry name" value="EAL domain"/>
    <property type="match status" value="1"/>
</dbReference>
<dbReference type="SMART" id="SM00267">
    <property type="entry name" value="GGDEF"/>
    <property type="match status" value="1"/>
</dbReference>
<evidence type="ECO:0000313" key="6">
    <source>
        <dbReference type="Proteomes" id="UP000294801"/>
    </source>
</evidence>
<dbReference type="SUPFAM" id="SSF55781">
    <property type="entry name" value="GAF domain-like"/>
    <property type="match status" value="2"/>
</dbReference>
<dbReference type="NCBIfam" id="TIGR00254">
    <property type="entry name" value="GGDEF"/>
    <property type="match status" value="1"/>
</dbReference>
<evidence type="ECO:0000259" key="3">
    <source>
        <dbReference type="PROSITE" id="PS50883"/>
    </source>
</evidence>
<dbReference type="InterPro" id="IPR035919">
    <property type="entry name" value="EAL_sf"/>
</dbReference>
<protein>
    <submittedName>
        <fullName evidence="5">Diguanylate cyclase (GGDEF)-like protein</fullName>
    </submittedName>
</protein>
<dbReference type="SUPFAM" id="SSF55073">
    <property type="entry name" value="Nucleotide cyclase"/>
    <property type="match status" value="1"/>
</dbReference>
<name>A0ABY2CYV5_GULMO</name>
<dbReference type="InterPro" id="IPR001633">
    <property type="entry name" value="EAL_dom"/>
</dbReference>
<reference evidence="5 6" key="1">
    <citation type="submission" date="2019-03" db="EMBL/GenBank/DDBJ databases">
        <title>Genomic Encyclopedia of Type Strains, Phase IV (KMG-IV): sequencing the most valuable type-strain genomes for metagenomic binning, comparative biology and taxonomic classification.</title>
        <authorList>
            <person name="Goeker M."/>
        </authorList>
    </citation>
    <scope>NUCLEOTIDE SEQUENCE [LARGE SCALE GENOMIC DNA]</scope>
    <source>
        <strain evidence="5 6">DSM 18507</strain>
    </source>
</reference>
<dbReference type="Pfam" id="PF00563">
    <property type="entry name" value="EAL"/>
    <property type="match status" value="1"/>
</dbReference>
<dbReference type="InterPro" id="IPR029016">
    <property type="entry name" value="GAF-like_dom_sf"/>
</dbReference>